<reference evidence="3 4" key="1">
    <citation type="submission" date="2024-01" db="EMBL/GenBank/DDBJ databases">
        <authorList>
            <person name="Allen C."/>
            <person name="Tagirdzhanova G."/>
        </authorList>
    </citation>
    <scope>NUCLEOTIDE SEQUENCE [LARGE SCALE GENOMIC DNA]</scope>
</reference>
<sequence length="539" mass="61900">MAFWVRGGGEQPLCLSDGEEGRRPYYVDDEVHQSAHPLRHEQVFAANDSDDDRYLRGTYSNGPFEGQKQHHFMIRRGPQHQDWPVYRHQIPECDVPYQSIESEDTDATDVPAFFVIHEESFNTSSVRRSLTPQSPYPVRDGYSPSPAPTNWSNGSGRRAFTANDSYGPDGPDAARIFKLQRYEDWRDQNRQYGMSEEQLENSRSFSPILIRPRKSSRRQTPDGRVLRQCAHHLHDAWHKAHDLNAAEVVHNVYHRNHHEQDQYGHESDPYMVESLSCPVQDHGAHNPTEPMMTDSEAAASVTSHLAEFNRRCPSSRHERILLGLIHPKSVNAEFELDSSALESIFSAANEVFFNGRLTGRVQWDWSDANSNPQYDNKIIGHTSLRRAQMGGFETFILLSTPILRSREYSRRLLISAFLHELIHCYLFICCGWSARESGGHTDGFRYIADTIDQWAGRENLFLCQVEADLERFRRPPERNLAADAIPAEDYSGYSLASPVFYNAHLCSSNDTDWERSVHDCWERRHGGDDGHPGHFYTWP</sequence>
<name>A0ABP0AKL3_9PEZI</name>
<organism evidence="3 4">
    <name type="scientific">Sporothrix eucalyptigena</name>
    <dbReference type="NCBI Taxonomy" id="1812306"/>
    <lineage>
        <taxon>Eukaryota</taxon>
        <taxon>Fungi</taxon>
        <taxon>Dikarya</taxon>
        <taxon>Ascomycota</taxon>
        <taxon>Pezizomycotina</taxon>
        <taxon>Sordariomycetes</taxon>
        <taxon>Sordariomycetidae</taxon>
        <taxon>Ophiostomatales</taxon>
        <taxon>Ophiostomataceae</taxon>
        <taxon>Sporothrix</taxon>
    </lineage>
</organism>
<accession>A0ABP0AKL3</accession>
<feature type="region of interest" description="Disordered" evidence="1">
    <location>
        <begin position="124"/>
        <end position="167"/>
    </location>
</feature>
<proteinExistence type="predicted"/>
<feature type="compositionally biased region" description="Polar residues" evidence="1">
    <location>
        <begin position="124"/>
        <end position="133"/>
    </location>
</feature>
<gene>
    <name evidence="3" type="ORF">SEUCBS140593_000148</name>
</gene>
<evidence type="ECO:0000259" key="2">
    <source>
        <dbReference type="Pfam" id="PF10263"/>
    </source>
</evidence>
<dbReference type="Proteomes" id="UP001642482">
    <property type="component" value="Unassembled WGS sequence"/>
</dbReference>
<evidence type="ECO:0000313" key="4">
    <source>
        <dbReference type="Proteomes" id="UP001642482"/>
    </source>
</evidence>
<evidence type="ECO:0000313" key="3">
    <source>
        <dbReference type="EMBL" id="CAK7208365.1"/>
    </source>
</evidence>
<keyword evidence="4" id="KW-1185">Reference proteome</keyword>
<protein>
    <recommendedName>
        <fullName evidence="2">SprT-like domain-containing protein</fullName>
    </recommendedName>
</protein>
<evidence type="ECO:0000256" key="1">
    <source>
        <dbReference type="SAM" id="MobiDB-lite"/>
    </source>
</evidence>
<feature type="domain" description="SprT-like" evidence="2">
    <location>
        <begin position="341"/>
        <end position="455"/>
    </location>
</feature>
<comment type="caution">
    <text evidence="3">The sequence shown here is derived from an EMBL/GenBank/DDBJ whole genome shotgun (WGS) entry which is preliminary data.</text>
</comment>
<dbReference type="Pfam" id="PF10263">
    <property type="entry name" value="SprT-like"/>
    <property type="match status" value="1"/>
</dbReference>
<dbReference type="EMBL" id="CAWUHD010000001">
    <property type="protein sequence ID" value="CAK7208365.1"/>
    <property type="molecule type" value="Genomic_DNA"/>
</dbReference>
<dbReference type="InterPro" id="IPR006640">
    <property type="entry name" value="SprT-like_domain"/>
</dbReference>